<feature type="compositionally biased region" description="Polar residues" evidence="7">
    <location>
        <begin position="361"/>
        <end position="375"/>
    </location>
</feature>
<evidence type="ECO:0000256" key="4">
    <source>
        <dbReference type="ARBA" id="ARBA00044746"/>
    </source>
</evidence>
<evidence type="ECO:0000313" key="10">
    <source>
        <dbReference type="Proteomes" id="UP000284842"/>
    </source>
</evidence>
<evidence type="ECO:0000256" key="2">
    <source>
        <dbReference type="ARBA" id="ARBA00022618"/>
    </source>
</evidence>
<protein>
    <recommendedName>
        <fullName evidence="5">Ataxin-10 homolog</fullName>
    </recommendedName>
    <alternativeName>
        <fullName evidence="6">Copper transport protein 86</fullName>
    </alternativeName>
</protein>
<proteinExistence type="inferred from homology"/>
<dbReference type="GO" id="GO:0051301">
    <property type="term" value="P:cell division"/>
    <property type="evidence" value="ECO:0007669"/>
    <property type="project" value="UniProtKB-KW"/>
</dbReference>
<gene>
    <name evidence="9" type="ORF">CVT24_006292</name>
</gene>
<name>A0A409V8J9_9AGAR</name>
<dbReference type="Gene3D" id="1.25.10.10">
    <property type="entry name" value="Leucine-rich Repeat Variant"/>
    <property type="match status" value="1"/>
</dbReference>
<evidence type="ECO:0000256" key="6">
    <source>
        <dbReference type="ARBA" id="ARBA00044805"/>
    </source>
</evidence>
<evidence type="ECO:0000256" key="3">
    <source>
        <dbReference type="ARBA" id="ARBA00023306"/>
    </source>
</evidence>
<sequence>MQHSGGVLLVKQFHQACTDFDPKDKQQIKALALVLGTLTKSLAQTETVRQVRAEAGQHASLWPDLRKLWRDVARLQLSFWDNDDSDEDEEEEEEKRPTKPTEDNVLRTLCFNLATFTRNLVAGVPHNQKQAFENEPDIRRLLHFYTSWSAMEDPESIATARVLTQALSNTVTANDSLVSSLWETYVNLPEDQVVIIRLLGSPDARTLLTTLVFILNCIHGSRSRLQKLVTTKVGNRICISLLDNMVKFHEAEEGTEGAKSFDLGYAIFTQVIEAGSAPDLYRKFNVPNEIITPHQTTLLKLMDSYLQSNQVDMATDRLPEILKIHESFGTFLAKRFFTLSANAQDSVRASLGLSLSPKNGHGSNDTNKGSPESILSPNVNSPDSSTSSSFLNPPSELDVMLPKVCEALVLVTQCIVTICLEAEEVQIRVNNGVTKLDGFINLKSYFIQKQYHEQGIVESLIELLRLLDLFLPRINFGKPIGPDGKPLETSAPHLQKSGNSGFAYLKRDLVRLLGVLAHGAKPVQDRARDAGGIPVVMNMCVVDERNPYLREHAIFTLHNLLKNNPENQQVVNSFQPSQEWDEDGVLRRKLGAVLK</sequence>
<keyword evidence="2" id="KW-0132">Cell division</keyword>
<dbReference type="OrthoDB" id="379794at2759"/>
<dbReference type="SUPFAM" id="SSF48371">
    <property type="entry name" value="ARM repeat"/>
    <property type="match status" value="2"/>
</dbReference>
<dbReference type="InterPro" id="IPR019156">
    <property type="entry name" value="Ataxin-10_domain"/>
</dbReference>
<dbReference type="Proteomes" id="UP000284842">
    <property type="component" value="Unassembled WGS sequence"/>
</dbReference>
<comment type="similarity">
    <text evidence="1">Belongs to the ataxin-10 family.</text>
</comment>
<dbReference type="InterPro" id="IPR051374">
    <property type="entry name" value="Ataxin-10/CTR86_families"/>
</dbReference>
<dbReference type="InterPro" id="IPR016024">
    <property type="entry name" value="ARM-type_fold"/>
</dbReference>
<evidence type="ECO:0000259" key="8">
    <source>
        <dbReference type="Pfam" id="PF09759"/>
    </source>
</evidence>
<organism evidence="9 10">
    <name type="scientific">Panaeolus cyanescens</name>
    <dbReference type="NCBI Taxonomy" id="181874"/>
    <lineage>
        <taxon>Eukaryota</taxon>
        <taxon>Fungi</taxon>
        <taxon>Dikarya</taxon>
        <taxon>Basidiomycota</taxon>
        <taxon>Agaricomycotina</taxon>
        <taxon>Agaricomycetes</taxon>
        <taxon>Agaricomycetidae</taxon>
        <taxon>Agaricales</taxon>
        <taxon>Agaricineae</taxon>
        <taxon>Galeropsidaceae</taxon>
        <taxon>Panaeolus</taxon>
    </lineage>
</organism>
<dbReference type="AlphaFoldDB" id="A0A409V8J9"/>
<comment type="caution">
    <text evidence="9">The sequence shown here is derived from an EMBL/GenBank/DDBJ whole genome shotgun (WGS) entry which is preliminary data.</text>
</comment>
<feature type="region of interest" description="Disordered" evidence="7">
    <location>
        <begin position="354"/>
        <end position="391"/>
    </location>
</feature>
<evidence type="ECO:0000313" key="9">
    <source>
        <dbReference type="EMBL" id="PPQ62894.1"/>
    </source>
</evidence>
<keyword evidence="3" id="KW-0131">Cell cycle</keyword>
<comment type="function">
    <text evidence="4">May play a role in the regulation of cytokinesis.</text>
</comment>
<dbReference type="PANTHER" id="PTHR13255:SF0">
    <property type="entry name" value="ATAXIN-10"/>
    <property type="match status" value="1"/>
</dbReference>
<feature type="compositionally biased region" description="Low complexity" evidence="7">
    <location>
        <begin position="376"/>
        <end position="391"/>
    </location>
</feature>
<reference evidence="9 10" key="1">
    <citation type="journal article" date="2018" name="Evol. Lett.">
        <title>Horizontal gene cluster transfer increased hallucinogenic mushroom diversity.</title>
        <authorList>
            <person name="Reynolds H.T."/>
            <person name="Vijayakumar V."/>
            <person name="Gluck-Thaler E."/>
            <person name="Korotkin H.B."/>
            <person name="Matheny P.B."/>
            <person name="Slot J.C."/>
        </authorList>
    </citation>
    <scope>NUCLEOTIDE SEQUENCE [LARGE SCALE GENOMIC DNA]</scope>
    <source>
        <strain evidence="9 10">2629</strain>
    </source>
</reference>
<accession>A0A409V8J9</accession>
<dbReference type="InterPro" id="IPR011989">
    <property type="entry name" value="ARM-like"/>
</dbReference>
<dbReference type="PANTHER" id="PTHR13255">
    <property type="entry name" value="ATAXIN-10"/>
    <property type="match status" value="1"/>
</dbReference>
<dbReference type="GO" id="GO:0005829">
    <property type="term" value="C:cytosol"/>
    <property type="evidence" value="ECO:0007669"/>
    <property type="project" value="TreeGrafter"/>
</dbReference>
<evidence type="ECO:0000256" key="5">
    <source>
        <dbReference type="ARBA" id="ARBA00044801"/>
    </source>
</evidence>
<evidence type="ECO:0000256" key="7">
    <source>
        <dbReference type="SAM" id="MobiDB-lite"/>
    </source>
</evidence>
<dbReference type="InParanoid" id="A0A409V8J9"/>
<feature type="domain" description="Ataxin-10" evidence="8">
    <location>
        <begin position="505"/>
        <end position="586"/>
    </location>
</feature>
<keyword evidence="10" id="KW-1185">Reference proteome</keyword>
<dbReference type="Pfam" id="PF09759">
    <property type="entry name" value="Atx10homo_assoc"/>
    <property type="match status" value="1"/>
</dbReference>
<dbReference type="EMBL" id="NHTK01006136">
    <property type="protein sequence ID" value="PPQ62894.1"/>
    <property type="molecule type" value="Genomic_DNA"/>
</dbReference>
<evidence type="ECO:0000256" key="1">
    <source>
        <dbReference type="ARBA" id="ARBA00008384"/>
    </source>
</evidence>